<comment type="caution">
    <text evidence="1">The sequence shown here is derived from an EMBL/GenBank/DDBJ whole genome shotgun (WGS) entry which is preliminary data.</text>
</comment>
<protein>
    <submittedName>
        <fullName evidence="1">Uncharacterized protein</fullName>
    </submittedName>
</protein>
<evidence type="ECO:0000313" key="2">
    <source>
        <dbReference type="Proteomes" id="UP000094025"/>
    </source>
</evidence>
<organism evidence="1 2">
    <name type="scientific">Sinorhizobium glycinis</name>
    <dbReference type="NCBI Taxonomy" id="1472378"/>
    <lineage>
        <taxon>Bacteria</taxon>
        <taxon>Pseudomonadati</taxon>
        <taxon>Pseudomonadota</taxon>
        <taxon>Alphaproteobacteria</taxon>
        <taxon>Hyphomicrobiales</taxon>
        <taxon>Rhizobiaceae</taxon>
        <taxon>Sinorhizobium/Ensifer group</taxon>
        <taxon>Sinorhizobium</taxon>
    </lineage>
</organism>
<evidence type="ECO:0000313" key="1">
    <source>
        <dbReference type="EMBL" id="OAP37899.1"/>
    </source>
</evidence>
<dbReference type="Proteomes" id="UP000094025">
    <property type="component" value="Unassembled WGS sequence"/>
</dbReference>
<proteinExistence type="predicted"/>
<sequence>MQQPQADSLQDSNTLARPIDGMPARLRVYRLGMAIRSPDAASWVLPAYFLIYARPIDARL</sequence>
<keyword evidence="2" id="KW-1185">Reference proteome</keyword>
<reference evidence="1 2" key="1">
    <citation type="journal article" date="2016" name="Int. J. Syst. Evol. Microbiol.">
        <title>Ensifer glycinis sp. nov., an novel rhizobial species associated with Glycine spp.</title>
        <authorList>
            <person name="Yan H."/>
            <person name="Yan J."/>
            <person name="Sui X.H."/>
            <person name="Wang E.T."/>
            <person name="Chen W.X."/>
            <person name="Zhang X.X."/>
            <person name="Chen W.F."/>
        </authorList>
    </citation>
    <scope>NUCLEOTIDE SEQUENCE [LARGE SCALE GENOMIC DNA]</scope>
    <source>
        <strain evidence="1 2">CCBAU 23380</strain>
    </source>
</reference>
<accession>A0A178XRJ9</accession>
<name>A0A178XRJ9_9HYPH</name>
<dbReference type="EMBL" id="LPUX01000062">
    <property type="protein sequence ID" value="OAP37899.1"/>
    <property type="molecule type" value="Genomic_DNA"/>
</dbReference>
<dbReference type="AlphaFoldDB" id="A0A178XRJ9"/>
<gene>
    <name evidence="1" type="ORF">AU381_14145</name>
</gene>